<evidence type="ECO:0000256" key="2">
    <source>
        <dbReference type="ARBA" id="ARBA00022475"/>
    </source>
</evidence>
<comment type="caution">
    <text evidence="12">The sequence shown here is derived from an EMBL/GenBank/DDBJ whole genome shotgun (WGS) entry which is preliminary data.</text>
</comment>
<comment type="subcellular location">
    <subcellularLocation>
        <location evidence="1">Cell membrane</location>
        <topology evidence="1">Multi-pass membrane protein</topology>
    </subcellularLocation>
</comment>
<keyword evidence="13" id="KW-1185">Reference proteome</keyword>
<keyword evidence="2" id="KW-1003">Cell membrane</keyword>
<evidence type="ECO:0000256" key="9">
    <source>
        <dbReference type="SAM" id="Phobius"/>
    </source>
</evidence>
<keyword evidence="3 9" id="KW-0812">Transmembrane</keyword>
<feature type="transmembrane region" description="Helical" evidence="9">
    <location>
        <begin position="6"/>
        <end position="28"/>
    </location>
</feature>
<keyword evidence="5 9" id="KW-0472">Membrane</keyword>
<evidence type="ECO:0000256" key="7">
    <source>
        <dbReference type="ARBA" id="ARBA00029447"/>
    </source>
</evidence>
<dbReference type="SUPFAM" id="SSF58104">
    <property type="entry name" value="Methyl-accepting chemotaxis protein (MCP) signaling domain"/>
    <property type="match status" value="1"/>
</dbReference>
<dbReference type="PROSITE" id="PS50885">
    <property type="entry name" value="HAMP"/>
    <property type="match status" value="1"/>
</dbReference>
<dbReference type="Pfam" id="PF17202">
    <property type="entry name" value="sCache_3_3"/>
    <property type="match status" value="1"/>
</dbReference>
<dbReference type="PROSITE" id="PS50111">
    <property type="entry name" value="CHEMOTAXIS_TRANSDUC_2"/>
    <property type="match status" value="1"/>
</dbReference>
<evidence type="ECO:0000313" key="12">
    <source>
        <dbReference type="EMBL" id="MFB9324912.1"/>
    </source>
</evidence>
<proteinExistence type="inferred from homology"/>
<dbReference type="InterPro" id="IPR004090">
    <property type="entry name" value="Chemotax_Me-accpt_rcpt"/>
</dbReference>
<dbReference type="RefSeq" id="WP_377489739.1">
    <property type="nucleotide sequence ID" value="NZ_JBHMDO010000006.1"/>
</dbReference>
<evidence type="ECO:0000256" key="5">
    <source>
        <dbReference type="ARBA" id="ARBA00023136"/>
    </source>
</evidence>
<evidence type="ECO:0000313" key="13">
    <source>
        <dbReference type="Proteomes" id="UP001589747"/>
    </source>
</evidence>
<dbReference type="InterPro" id="IPR029151">
    <property type="entry name" value="Sensor-like_sf"/>
</dbReference>
<dbReference type="PANTHER" id="PTHR32089">
    <property type="entry name" value="METHYL-ACCEPTING CHEMOTAXIS PROTEIN MCPB"/>
    <property type="match status" value="1"/>
</dbReference>
<keyword evidence="6 8" id="KW-0807">Transducer</keyword>
<dbReference type="EMBL" id="JBHMDO010000006">
    <property type="protein sequence ID" value="MFB9324912.1"/>
    <property type="molecule type" value="Genomic_DNA"/>
</dbReference>
<dbReference type="SMART" id="SM00304">
    <property type="entry name" value="HAMP"/>
    <property type="match status" value="1"/>
</dbReference>
<organism evidence="12 13">
    <name type="scientific">Paenibacillus aurantiacus</name>
    <dbReference type="NCBI Taxonomy" id="1936118"/>
    <lineage>
        <taxon>Bacteria</taxon>
        <taxon>Bacillati</taxon>
        <taxon>Bacillota</taxon>
        <taxon>Bacilli</taxon>
        <taxon>Bacillales</taxon>
        <taxon>Paenibacillaceae</taxon>
        <taxon>Paenibacillus</taxon>
    </lineage>
</organism>
<evidence type="ECO:0000259" key="11">
    <source>
        <dbReference type="PROSITE" id="PS50885"/>
    </source>
</evidence>
<dbReference type="InterPro" id="IPR004089">
    <property type="entry name" value="MCPsignal_dom"/>
</dbReference>
<dbReference type="Pfam" id="PF00672">
    <property type="entry name" value="HAMP"/>
    <property type="match status" value="1"/>
</dbReference>
<feature type="domain" description="HAMP" evidence="11">
    <location>
        <begin position="205"/>
        <end position="257"/>
    </location>
</feature>
<dbReference type="InterPro" id="IPR003660">
    <property type="entry name" value="HAMP_dom"/>
</dbReference>
<dbReference type="PANTHER" id="PTHR32089:SF112">
    <property type="entry name" value="LYSOZYME-LIKE PROTEIN-RELATED"/>
    <property type="match status" value="1"/>
</dbReference>
<evidence type="ECO:0000259" key="10">
    <source>
        <dbReference type="PROSITE" id="PS50111"/>
    </source>
</evidence>
<dbReference type="PRINTS" id="PR00260">
    <property type="entry name" value="CHEMTRNSDUCR"/>
</dbReference>
<reference evidence="12 13" key="1">
    <citation type="submission" date="2024-09" db="EMBL/GenBank/DDBJ databases">
        <authorList>
            <person name="Sun Q."/>
            <person name="Mori K."/>
        </authorList>
    </citation>
    <scope>NUCLEOTIDE SEQUENCE [LARGE SCALE GENOMIC DNA]</scope>
    <source>
        <strain evidence="12 13">TISTR 2452</strain>
    </source>
</reference>
<evidence type="ECO:0000256" key="3">
    <source>
        <dbReference type="ARBA" id="ARBA00022692"/>
    </source>
</evidence>
<dbReference type="Gene3D" id="1.10.287.950">
    <property type="entry name" value="Methyl-accepting chemotaxis protein"/>
    <property type="match status" value="1"/>
</dbReference>
<accession>A0ABV5KI64</accession>
<evidence type="ECO:0000256" key="1">
    <source>
        <dbReference type="ARBA" id="ARBA00004651"/>
    </source>
</evidence>
<dbReference type="CDD" id="cd06225">
    <property type="entry name" value="HAMP"/>
    <property type="match status" value="1"/>
</dbReference>
<dbReference type="InterPro" id="IPR033463">
    <property type="entry name" value="sCache_3"/>
</dbReference>
<gene>
    <name evidence="12" type="ORF">ACFFSY_03095</name>
</gene>
<feature type="transmembrane region" description="Helical" evidence="9">
    <location>
        <begin position="185"/>
        <end position="203"/>
    </location>
</feature>
<protein>
    <submittedName>
        <fullName evidence="12">Methyl-accepting chemotaxis protein</fullName>
    </submittedName>
</protein>
<dbReference type="Proteomes" id="UP001589747">
    <property type="component" value="Unassembled WGS sequence"/>
</dbReference>
<comment type="similarity">
    <text evidence="7">Belongs to the methyl-accepting chemotaxis (MCP) protein family.</text>
</comment>
<dbReference type="SMART" id="SM00283">
    <property type="entry name" value="MA"/>
    <property type="match status" value="1"/>
</dbReference>
<evidence type="ECO:0000256" key="8">
    <source>
        <dbReference type="PROSITE-ProRule" id="PRU00284"/>
    </source>
</evidence>
<evidence type="ECO:0000256" key="4">
    <source>
        <dbReference type="ARBA" id="ARBA00022989"/>
    </source>
</evidence>
<name>A0ABV5KI64_9BACL</name>
<sequence>MKFKSIAVKIILVFSVILTLFALIINFYTGENVRSKLVLASHQKLKADMEMAKMIINAEYPGEWSVKDGKLLKGDMAFNDSFDLVDAIGKSTGDTVTLFLGDTRIATNVQKDGKRAVGTKISEKVGTSVLKQGQPYLGEADVIGTKNQALYEPIKDASGSIIGILYVGVPNTPFDRLANSFRLEILAISAIVLLLAIVASYLLSRPIVTAIRKLSVVAQRIADKDLTHKAEISSSDETGRLAQSFETMRGNLAVMLKDLGDISVNLKENSSYLSEAASQTDHVSHEVAKAIQLVAEGTVEQTSHSQAIHEKMQGTLLKVQEGRQQMGQTYRNAVLSAEIADEGNQAIEEAIQHLSTFTKTVKFATDAIQKLGLRSEEIGGIIQAISDIASQTNLLALNAAIEAARAGESGRGFSVVATEVRKLAEQSQIEAERITNLVKDIQSETSVTVRTMESNLSAVNEQVRIITKGGEALKLIVDKTGETKQNAASLQELFSELVDNSEDVMQSIQVIRQFAENSAAVAEEVAASAQQQSATVNEISSASRGVDFMANNLNRKVKEFTIS</sequence>
<keyword evidence="4 9" id="KW-1133">Transmembrane helix</keyword>
<dbReference type="Pfam" id="PF00015">
    <property type="entry name" value="MCPsignal"/>
    <property type="match status" value="1"/>
</dbReference>
<dbReference type="SUPFAM" id="SSF103190">
    <property type="entry name" value="Sensory domain-like"/>
    <property type="match status" value="1"/>
</dbReference>
<dbReference type="Gene3D" id="6.10.340.10">
    <property type="match status" value="1"/>
</dbReference>
<feature type="domain" description="Methyl-accepting transducer" evidence="10">
    <location>
        <begin position="276"/>
        <end position="547"/>
    </location>
</feature>
<evidence type="ECO:0000256" key="6">
    <source>
        <dbReference type="ARBA" id="ARBA00023224"/>
    </source>
</evidence>